<dbReference type="PROSITE" id="PS50929">
    <property type="entry name" value="ABC_TM1F"/>
    <property type="match status" value="2"/>
</dbReference>
<evidence type="ECO:0000256" key="1">
    <source>
        <dbReference type="ARBA" id="ARBA00004141"/>
    </source>
</evidence>
<comment type="subcellular location">
    <subcellularLocation>
        <location evidence="1">Membrane</location>
        <topology evidence="1">Multi-pass membrane protein</topology>
    </subcellularLocation>
</comment>
<organism evidence="12 13">
    <name type="scientific">Clavelina lepadiformis</name>
    <name type="common">Light-bulb sea squirt</name>
    <name type="synonym">Ascidia lepadiformis</name>
    <dbReference type="NCBI Taxonomy" id="159417"/>
    <lineage>
        <taxon>Eukaryota</taxon>
        <taxon>Metazoa</taxon>
        <taxon>Chordata</taxon>
        <taxon>Tunicata</taxon>
        <taxon>Ascidiacea</taxon>
        <taxon>Aplousobranchia</taxon>
        <taxon>Clavelinidae</taxon>
        <taxon>Clavelina</taxon>
    </lineage>
</organism>
<dbReference type="PROSITE" id="PS00211">
    <property type="entry name" value="ABC_TRANSPORTER_1"/>
    <property type="match status" value="1"/>
</dbReference>
<evidence type="ECO:0000313" key="12">
    <source>
        <dbReference type="EMBL" id="CAK8687155.1"/>
    </source>
</evidence>
<sequence>MTEVYDDATTPLIDKSQKEKRQQNISYWNVFRFADHFDWILFATGTVGSAVAGLGQPLLFLVLGKISTLLSTHERYQSCGFQYSICFKDNLTRLNESQWNKTLGPQLLSFEASGFQMVYAFLVVAAAMFVAGFVQMLAWSLLAVRQTKMIRVKYFRSILRQEIKFHDITSSSELISTLGRDITVVETTIATRTSRFLQHAFMTIAGLVIGFYYSWQLALLALAFTPVMFLAFMVLFKVMDGLKKKELEAYAKAGAVAEEAISSIKTVAAFGCQDREVERYAGNFQDVKKIGIYRSLTIGAVLGLSSLSMFSMFGLSIWFGMTLVFEGQFAVGDIIISVFNVITAVYGARLAFTDLEYIVEAHSAVDRLYAIIDRIPVIDVFSETGEIPDYQNIEIKFDNVTFSFPSRPDVKVLKGLKFTVGSRKKLALVGQIGCGKSTVVQLIQRFYDVEHGDVKIGGKNVKSLRLKQLRRMIGFVPQEPVFFATTIADNIRWGRDDITDDEIHEAAKQANTFNFIMKLPEKFDTLLEENGDQLSAGQKQRIAIARAIVRNPKILLVDEATSSLNIYNEAEIQKALDKASVGRTTIVATHRLSTIRDADKIVVIAGGKVKEQGTHEDLLQIPDGFYKKLVQVQAGHQADRSKAERFQLDLHDTYSPDDEQQTLTEHYRHSSKGTTVRDELQDKREEPDGDKDELPTFSFRRFLRMNKQEWPYLLGGCIFAFIAGAIDPLQTVLWSFIFQLTAIAKINEQELDASFIGLSYFIFGLVCFLALLAEGACFGKSGMELVARMRVLTFRAILRQEMNFFDKDAHSTETLCRRLEVDGARVHGCTGARLGFILSNLATLCESMLTCNLLSAKRFKYLHWSPSITTVVASVSWIVISFAYGWQLSLLTTGLFPILVLAEYFSTKVITRASILETIEFDKAGHLASEAISNIRTVAALSNEENVVELYHTKLNAAGKNSLKKSIAIGASYGFSQAAGLFVFAAIFALAILLVKNGQLEFNKVFLVMFSLIFGYTLIGQIPSFIPDYAEARLSATRLLALLDRVPSIDAYSSEGKSPEHCRGEIIFKSVSFRYPCQPSAHVLREINIRVKPGQTLALIGESGCEKTAIADLIERFYDPEKGQVLLDGIDIKQLNVSWLRMQLSFVSQEPKFFDRSIRENILFGESEAQATDEQLEEVSRKSNVNQFVSALPENLQTTFGQKGEKFSEGQKQRITIARALIRNSKILLLDEAASAVDSENEKAVQEALDAARSGRTSIVIARRLATLKNADQIVVIDSGSIVEAGTHKELIENKGQYYSLVNSQFFVDDKTTTHS</sequence>
<accession>A0ABP0G5P5</accession>
<keyword evidence="3 9" id="KW-0812">Transmembrane</keyword>
<evidence type="ECO:0000259" key="11">
    <source>
        <dbReference type="PROSITE" id="PS50929"/>
    </source>
</evidence>
<dbReference type="CDD" id="cd03249">
    <property type="entry name" value="ABC_MTABC3_MDL1_MDL2"/>
    <property type="match status" value="1"/>
</dbReference>
<dbReference type="SMART" id="SM00382">
    <property type="entry name" value="AAA"/>
    <property type="match status" value="2"/>
</dbReference>
<evidence type="ECO:0000256" key="7">
    <source>
        <dbReference type="ARBA" id="ARBA00023136"/>
    </source>
</evidence>
<dbReference type="InterPro" id="IPR003593">
    <property type="entry name" value="AAA+_ATPase"/>
</dbReference>
<feature type="transmembrane region" description="Helical" evidence="9">
    <location>
        <begin position="861"/>
        <end position="880"/>
    </location>
</feature>
<dbReference type="Pfam" id="PF00664">
    <property type="entry name" value="ABC_membrane"/>
    <property type="match status" value="3"/>
</dbReference>
<feature type="transmembrane region" description="Helical" evidence="9">
    <location>
        <begin position="219"/>
        <end position="236"/>
    </location>
</feature>
<feature type="transmembrane region" description="Helical" evidence="9">
    <location>
        <begin position="970"/>
        <end position="993"/>
    </location>
</feature>
<feature type="region of interest" description="Disordered" evidence="8">
    <location>
        <begin position="666"/>
        <end position="692"/>
    </location>
</feature>
<dbReference type="PANTHER" id="PTHR43394:SF27">
    <property type="entry name" value="ATP-DEPENDENT TRANSLOCASE ABCB1-LIKE"/>
    <property type="match status" value="1"/>
</dbReference>
<dbReference type="PROSITE" id="PS50893">
    <property type="entry name" value="ABC_TRANSPORTER_2"/>
    <property type="match status" value="2"/>
</dbReference>
<dbReference type="CDD" id="cd18577">
    <property type="entry name" value="ABC_6TM_Pgp_ABCB1_D1_like"/>
    <property type="match status" value="1"/>
</dbReference>
<feature type="transmembrane region" description="Helical" evidence="9">
    <location>
        <begin position="117"/>
        <end position="144"/>
    </location>
</feature>
<feature type="domain" description="ABC transmembrane type-1" evidence="11">
    <location>
        <begin position="43"/>
        <end position="360"/>
    </location>
</feature>
<keyword evidence="7 9" id="KW-0472">Membrane</keyword>
<evidence type="ECO:0000259" key="10">
    <source>
        <dbReference type="PROSITE" id="PS50893"/>
    </source>
</evidence>
<keyword evidence="6 9" id="KW-1133">Transmembrane helix</keyword>
<comment type="similarity">
    <text evidence="2">Belongs to the ABC transporter superfamily. ABCB family. Multidrug resistance exporter (TC 3.A.1.201) subfamily.</text>
</comment>
<dbReference type="EMBL" id="CAWYQH010000103">
    <property type="protein sequence ID" value="CAK8687155.1"/>
    <property type="molecule type" value="Genomic_DNA"/>
</dbReference>
<dbReference type="SUPFAM" id="SSF90123">
    <property type="entry name" value="ABC transporter transmembrane region"/>
    <property type="match status" value="3"/>
</dbReference>
<evidence type="ECO:0000256" key="6">
    <source>
        <dbReference type="ARBA" id="ARBA00022989"/>
    </source>
</evidence>
<dbReference type="SUPFAM" id="SSF52540">
    <property type="entry name" value="P-loop containing nucleoside triphosphate hydrolases"/>
    <property type="match status" value="2"/>
</dbReference>
<dbReference type="Gene3D" id="3.40.50.300">
    <property type="entry name" value="P-loop containing nucleotide triphosphate hydrolases"/>
    <property type="match status" value="2"/>
</dbReference>
<evidence type="ECO:0000313" key="13">
    <source>
        <dbReference type="Proteomes" id="UP001642483"/>
    </source>
</evidence>
<feature type="domain" description="ABC transporter" evidence="10">
    <location>
        <begin position="1066"/>
        <end position="1304"/>
    </location>
</feature>
<protein>
    <submittedName>
        <fullName evidence="12">Uncharacterized protein</fullName>
    </submittedName>
</protein>
<name>A0ABP0G5P5_CLALP</name>
<feature type="transmembrane region" description="Helical" evidence="9">
    <location>
        <begin position="886"/>
        <end position="905"/>
    </location>
</feature>
<feature type="transmembrane region" description="Helical" evidence="9">
    <location>
        <begin position="710"/>
        <end position="737"/>
    </location>
</feature>
<feature type="domain" description="ABC transporter" evidence="10">
    <location>
        <begin position="395"/>
        <end position="631"/>
    </location>
</feature>
<dbReference type="InterPro" id="IPR011527">
    <property type="entry name" value="ABC1_TM_dom"/>
</dbReference>
<dbReference type="Pfam" id="PF00005">
    <property type="entry name" value="ABC_tran"/>
    <property type="match status" value="2"/>
</dbReference>
<dbReference type="InterPro" id="IPR039421">
    <property type="entry name" value="Type_1_exporter"/>
</dbReference>
<dbReference type="CDD" id="cd18578">
    <property type="entry name" value="ABC_6TM_Pgp_ABCB1_D2_like"/>
    <property type="match status" value="1"/>
</dbReference>
<dbReference type="Gene3D" id="1.20.1560.10">
    <property type="entry name" value="ABC transporter type 1, transmembrane domain"/>
    <property type="match status" value="2"/>
</dbReference>
<evidence type="ECO:0000256" key="5">
    <source>
        <dbReference type="ARBA" id="ARBA00022840"/>
    </source>
</evidence>
<dbReference type="InterPro" id="IPR017871">
    <property type="entry name" value="ABC_transporter-like_CS"/>
</dbReference>
<evidence type="ECO:0000256" key="9">
    <source>
        <dbReference type="SAM" id="Phobius"/>
    </source>
</evidence>
<keyword evidence="13" id="KW-1185">Reference proteome</keyword>
<feature type="transmembrane region" description="Helical" evidence="9">
    <location>
        <begin position="298"/>
        <end position="321"/>
    </location>
</feature>
<feature type="compositionally biased region" description="Basic and acidic residues" evidence="8">
    <location>
        <begin position="675"/>
        <end position="686"/>
    </location>
</feature>
<feature type="domain" description="ABC transmembrane type-1" evidence="11">
    <location>
        <begin position="714"/>
        <end position="1031"/>
    </location>
</feature>
<keyword evidence="4" id="KW-0547">Nucleotide-binding</keyword>
<dbReference type="InterPro" id="IPR027417">
    <property type="entry name" value="P-loop_NTPase"/>
</dbReference>
<dbReference type="InterPro" id="IPR003439">
    <property type="entry name" value="ABC_transporter-like_ATP-bd"/>
</dbReference>
<feature type="transmembrane region" description="Helical" evidence="9">
    <location>
        <begin position="196"/>
        <end position="213"/>
    </location>
</feature>
<evidence type="ECO:0000256" key="4">
    <source>
        <dbReference type="ARBA" id="ARBA00022741"/>
    </source>
</evidence>
<dbReference type="PANTHER" id="PTHR43394">
    <property type="entry name" value="ATP-DEPENDENT PERMEASE MDL1, MITOCHONDRIAL"/>
    <property type="match status" value="1"/>
</dbReference>
<dbReference type="InterPro" id="IPR036640">
    <property type="entry name" value="ABC1_TM_sf"/>
</dbReference>
<evidence type="ECO:0000256" key="2">
    <source>
        <dbReference type="ARBA" id="ARBA00007577"/>
    </source>
</evidence>
<feature type="transmembrane region" description="Helical" evidence="9">
    <location>
        <begin position="39"/>
        <end position="63"/>
    </location>
</feature>
<gene>
    <name evidence="12" type="ORF">CVLEPA_LOCUS19231</name>
</gene>
<comment type="caution">
    <text evidence="12">The sequence shown here is derived from an EMBL/GenBank/DDBJ whole genome shotgun (WGS) entry which is preliminary data.</text>
</comment>
<evidence type="ECO:0000256" key="3">
    <source>
        <dbReference type="ARBA" id="ARBA00022692"/>
    </source>
</evidence>
<proteinExistence type="inferred from homology"/>
<feature type="transmembrane region" description="Helical" evidence="9">
    <location>
        <begin position="327"/>
        <end position="348"/>
    </location>
</feature>
<dbReference type="Proteomes" id="UP001642483">
    <property type="component" value="Unassembled WGS sequence"/>
</dbReference>
<feature type="transmembrane region" description="Helical" evidence="9">
    <location>
        <begin position="1005"/>
        <end position="1026"/>
    </location>
</feature>
<reference evidence="12 13" key="1">
    <citation type="submission" date="2024-02" db="EMBL/GenBank/DDBJ databases">
        <authorList>
            <person name="Daric V."/>
            <person name="Darras S."/>
        </authorList>
    </citation>
    <scope>NUCLEOTIDE SEQUENCE [LARGE SCALE GENOMIC DNA]</scope>
</reference>
<evidence type="ECO:0000256" key="8">
    <source>
        <dbReference type="SAM" id="MobiDB-lite"/>
    </source>
</evidence>
<keyword evidence="5" id="KW-0067">ATP-binding</keyword>
<feature type="transmembrane region" description="Helical" evidence="9">
    <location>
        <begin position="757"/>
        <end position="779"/>
    </location>
</feature>